<dbReference type="NCBIfam" id="TIGR02135">
    <property type="entry name" value="phoU_full"/>
    <property type="match status" value="1"/>
</dbReference>
<dbReference type="InterPro" id="IPR038078">
    <property type="entry name" value="PhoU-like_sf"/>
</dbReference>
<comment type="function">
    <text evidence="1">Plays a role in the regulation of phosphate uptake.</text>
</comment>
<dbReference type="InterPro" id="IPR026022">
    <property type="entry name" value="PhoU_dom"/>
</dbReference>
<sequence>MRKQFDEELQELHAHFTRMGVLVTEALIKAVKSFVDHDVEAAEIVIAEDEQINKKEIELESECARLIALQQPVVTDLRMIVSVMKACSDLERMGDHARSIARTTIRVKGNKRIPEVEIQISDMSKIVVEMASRVLTAYVNGDVQEAKAIAKLDSRVDDYMLEITQFSIAEMKADPKVVYNGSGYISAASNLERIGDYITNICERIVYTKTGELVELN</sequence>
<keyword evidence="1" id="KW-0813">Transport</keyword>
<evidence type="ECO:0000256" key="1">
    <source>
        <dbReference type="PIRNR" id="PIRNR003107"/>
    </source>
</evidence>
<comment type="subcellular location">
    <subcellularLocation>
        <location evidence="1">Cytoplasm</location>
    </subcellularLocation>
</comment>
<comment type="subunit">
    <text evidence="1">Homodimer.</text>
</comment>
<keyword evidence="1" id="KW-0963">Cytoplasm</keyword>
<comment type="caution">
    <text evidence="3">The sequence shown here is derived from an EMBL/GenBank/DDBJ whole genome shotgun (WGS) entry which is preliminary data.</text>
</comment>
<organism evidence="3 4">
    <name type="scientific">Granulicatella seriolae</name>
    <dbReference type="NCBI Taxonomy" id="2967226"/>
    <lineage>
        <taxon>Bacteria</taxon>
        <taxon>Bacillati</taxon>
        <taxon>Bacillota</taxon>
        <taxon>Bacilli</taxon>
        <taxon>Lactobacillales</taxon>
        <taxon>Carnobacteriaceae</taxon>
        <taxon>Granulicatella</taxon>
    </lineage>
</organism>
<name>A0ABT1WQE2_9LACT</name>
<dbReference type="Gene3D" id="1.20.58.220">
    <property type="entry name" value="Phosphate transport system protein phou homolog 2, domain 2"/>
    <property type="match status" value="1"/>
</dbReference>
<reference evidence="3" key="3">
    <citation type="journal article" date="2023" name="Microbiol. Resour. Announc.">
        <title>Draft Genome Sequence of Granulicatella sp. Strain S8, Isolated from a Marine Fish, Seriola quinqueradiata.</title>
        <authorList>
            <person name="Lee M."/>
            <person name="Farooq A."/>
            <person name="Jeong J.B."/>
            <person name="Jung M.Y."/>
        </authorList>
    </citation>
    <scope>NUCLEOTIDE SEQUENCE</scope>
    <source>
        <strain evidence="3">S8</strain>
    </source>
</reference>
<evidence type="ECO:0000313" key="3">
    <source>
        <dbReference type="EMBL" id="MCQ9210742.1"/>
    </source>
</evidence>
<dbReference type="PANTHER" id="PTHR42930:SF3">
    <property type="entry name" value="PHOSPHATE-SPECIFIC TRANSPORT SYSTEM ACCESSORY PROTEIN PHOU"/>
    <property type="match status" value="1"/>
</dbReference>
<evidence type="ECO:0000313" key="4">
    <source>
        <dbReference type="Proteomes" id="UP001059480"/>
    </source>
</evidence>
<accession>A0ABT1WQE2</accession>
<feature type="domain" description="PhoU" evidence="2">
    <location>
        <begin position="120"/>
        <end position="205"/>
    </location>
</feature>
<dbReference type="RefSeq" id="WP_256945850.1">
    <property type="nucleotide sequence ID" value="NZ_JANHNZ010000012.1"/>
</dbReference>
<comment type="similarity">
    <text evidence="1">Belongs to the PhoU family.</text>
</comment>
<dbReference type="PIRSF" id="PIRSF003107">
    <property type="entry name" value="PhoU"/>
    <property type="match status" value="1"/>
</dbReference>
<dbReference type="PANTHER" id="PTHR42930">
    <property type="entry name" value="PHOSPHATE-SPECIFIC TRANSPORT SYSTEM ACCESSORY PROTEIN PHOU"/>
    <property type="match status" value="1"/>
</dbReference>
<dbReference type="InterPro" id="IPR028366">
    <property type="entry name" value="PhoU"/>
</dbReference>
<evidence type="ECO:0000259" key="2">
    <source>
        <dbReference type="Pfam" id="PF01895"/>
    </source>
</evidence>
<gene>
    <name evidence="3" type="primary">phoU</name>
    <name evidence="3" type="ORF">NPA36_09310</name>
</gene>
<dbReference type="EMBL" id="JANHNZ010000012">
    <property type="protein sequence ID" value="MCQ9210742.1"/>
    <property type="molecule type" value="Genomic_DNA"/>
</dbReference>
<proteinExistence type="inferred from homology"/>
<protein>
    <recommendedName>
        <fullName evidence="1">Phosphate-specific transport system accessory protein PhoU</fullName>
    </recommendedName>
</protein>
<dbReference type="Proteomes" id="UP001059480">
    <property type="component" value="Unassembled WGS sequence"/>
</dbReference>
<keyword evidence="4" id="KW-1185">Reference proteome</keyword>
<keyword evidence="1" id="KW-0592">Phosphate transport</keyword>
<reference evidence="3" key="1">
    <citation type="submission" date="2022-07" db="EMBL/GenBank/DDBJ databases">
        <authorList>
            <person name="Jung M.-Y."/>
            <person name="Lee M."/>
        </authorList>
    </citation>
    <scope>NUCLEOTIDE SEQUENCE</scope>
    <source>
        <strain evidence="3">S8</strain>
    </source>
</reference>
<reference evidence="3" key="2">
    <citation type="journal article" date="2023" name="Curr. Microbiol.">
        <title>Granulicatella seriolae sp. nov., a Novel Facultative Anaerobe Isolated from Yellowtail Marine Fish.</title>
        <authorList>
            <person name="Lee M."/>
            <person name="Choi Y.J."/>
            <person name="Farooq A."/>
            <person name="Jeong J.B."/>
            <person name="Jung M.Y."/>
        </authorList>
    </citation>
    <scope>NUCLEOTIDE SEQUENCE</scope>
    <source>
        <strain evidence="3">S8</strain>
    </source>
</reference>
<dbReference type="SUPFAM" id="SSF109755">
    <property type="entry name" value="PhoU-like"/>
    <property type="match status" value="1"/>
</dbReference>
<feature type="domain" description="PhoU" evidence="2">
    <location>
        <begin position="17"/>
        <end position="103"/>
    </location>
</feature>
<dbReference type="Pfam" id="PF01895">
    <property type="entry name" value="PhoU"/>
    <property type="match status" value="2"/>
</dbReference>